<evidence type="ECO:0000256" key="5">
    <source>
        <dbReference type="ARBA" id="ARBA00023136"/>
    </source>
</evidence>
<feature type="transmembrane region" description="Helical" evidence="6">
    <location>
        <begin position="146"/>
        <end position="169"/>
    </location>
</feature>
<organism evidence="8 9">
    <name type="scientific">Plasticicumulans lactativorans</name>
    <dbReference type="NCBI Taxonomy" id="1133106"/>
    <lineage>
        <taxon>Bacteria</taxon>
        <taxon>Pseudomonadati</taxon>
        <taxon>Pseudomonadota</taxon>
        <taxon>Gammaproteobacteria</taxon>
        <taxon>Candidatus Competibacteraceae</taxon>
        <taxon>Plasticicumulans</taxon>
    </lineage>
</organism>
<dbReference type="GO" id="GO:0016020">
    <property type="term" value="C:membrane"/>
    <property type="evidence" value="ECO:0007669"/>
    <property type="project" value="UniProtKB-SubCell"/>
</dbReference>
<reference evidence="8 9" key="1">
    <citation type="submission" date="2019-03" db="EMBL/GenBank/DDBJ databases">
        <title>Genomic Encyclopedia of Type Strains, Phase IV (KMG-IV): sequencing the most valuable type-strain genomes for metagenomic binning, comparative biology and taxonomic classification.</title>
        <authorList>
            <person name="Goeker M."/>
        </authorList>
    </citation>
    <scope>NUCLEOTIDE SEQUENCE [LARGE SCALE GENOMIC DNA]</scope>
    <source>
        <strain evidence="8 9">DSM 25287</strain>
    </source>
</reference>
<evidence type="ECO:0000256" key="2">
    <source>
        <dbReference type="ARBA" id="ARBA00007362"/>
    </source>
</evidence>
<keyword evidence="5 6" id="KW-0472">Membrane</keyword>
<feature type="transmembrane region" description="Helical" evidence="6">
    <location>
        <begin position="121"/>
        <end position="140"/>
    </location>
</feature>
<evidence type="ECO:0000256" key="3">
    <source>
        <dbReference type="ARBA" id="ARBA00022692"/>
    </source>
</evidence>
<dbReference type="PANTHER" id="PTHR32322:SF2">
    <property type="entry name" value="EAMA DOMAIN-CONTAINING PROTEIN"/>
    <property type="match status" value="1"/>
</dbReference>
<protein>
    <submittedName>
        <fullName evidence="8">Threonine/homoserine efflux transporter RhtA</fullName>
    </submittedName>
</protein>
<dbReference type="SUPFAM" id="SSF103481">
    <property type="entry name" value="Multidrug resistance efflux transporter EmrE"/>
    <property type="match status" value="2"/>
</dbReference>
<evidence type="ECO:0000259" key="7">
    <source>
        <dbReference type="Pfam" id="PF00892"/>
    </source>
</evidence>
<dbReference type="OrthoDB" id="9810556at2"/>
<dbReference type="Pfam" id="PF00892">
    <property type="entry name" value="EamA"/>
    <property type="match status" value="2"/>
</dbReference>
<dbReference type="Proteomes" id="UP000295765">
    <property type="component" value="Unassembled WGS sequence"/>
</dbReference>
<dbReference type="RefSeq" id="WP_132545932.1">
    <property type="nucleotide sequence ID" value="NZ_SLWY01000040.1"/>
</dbReference>
<feature type="transmembrane region" description="Helical" evidence="6">
    <location>
        <begin position="264"/>
        <end position="283"/>
    </location>
</feature>
<feature type="transmembrane region" description="Helical" evidence="6">
    <location>
        <begin position="95"/>
        <end position="114"/>
    </location>
</feature>
<dbReference type="EMBL" id="SLWY01000040">
    <property type="protein sequence ID" value="TCO75780.1"/>
    <property type="molecule type" value="Genomic_DNA"/>
</dbReference>
<comment type="subcellular location">
    <subcellularLocation>
        <location evidence="1">Membrane</location>
        <topology evidence="1">Multi-pass membrane protein</topology>
    </subcellularLocation>
</comment>
<sequence length="286" mass="29652">MRIADVLRLLVLAAIWGGSFMLMRVLAPALGPTATAGLRLALGGAALLAYFRVIGFDAHWRRDWRHHLLVGAINSALPFWLYGFAALHLPAGYSAILNSSAPLFGALCAALWLGERLDRRRLIGIALGAAGVALVARTGASVADDPLLPLAVLACLAAASCYALAGVYIRRHAAGVPAMAFAGCSQMLGGALLLPLVPLAPPPGPITAGVAGNLLALALLCSAVAYLLYFRLLADLGPTRALTVTFLIPVFGMLWGALFLGEAITPAMLAGCALVIGGTTRVLRRS</sequence>
<feature type="transmembrane region" description="Helical" evidence="6">
    <location>
        <begin position="7"/>
        <end position="30"/>
    </location>
</feature>
<evidence type="ECO:0000256" key="4">
    <source>
        <dbReference type="ARBA" id="ARBA00022989"/>
    </source>
</evidence>
<dbReference type="InterPro" id="IPR037185">
    <property type="entry name" value="EmrE-like"/>
</dbReference>
<dbReference type="InterPro" id="IPR050638">
    <property type="entry name" value="AA-Vitamin_Transporters"/>
</dbReference>
<feature type="transmembrane region" description="Helical" evidence="6">
    <location>
        <begin position="36"/>
        <end position="56"/>
    </location>
</feature>
<proteinExistence type="inferred from homology"/>
<keyword evidence="4 6" id="KW-1133">Transmembrane helix</keyword>
<feature type="domain" description="EamA" evidence="7">
    <location>
        <begin position="151"/>
        <end position="280"/>
    </location>
</feature>
<evidence type="ECO:0000313" key="8">
    <source>
        <dbReference type="EMBL" id="TCO75780.1"/>
    </source>
</evidence>
<feature type="transmembrane region" description="Helical" evidence="6">
    <location>
        <begin position="68"/>
        <end position="89"/>
    </location>
</feature>
<accession>A0A4V2SBJ8</accession>
<evidence type="ECO:0000313" key="9">
    <source>
        <dbReference type="Proteomes" id="UP000295765"/>
    </source>
</evidence>
<dbReference type="AlphaFoldDB" id="A0A4V2SBJ8"/>
<dbReference type="PANTHER" id="PTHR32322">
    <property type="entry name" value="INNER MEMBRANE TRANSPORTER"/>
    <property type="match status" value="1"/>
</dbReference>
<keyword evidence="9" id="KW-1185">Reference proteome</keyword>
<feature type="transmembrane region" description="Helical" evidence="6">
    <location>
        <begin position="206"/>
        <end position="229"/>
    </location>
</feature>
<gene>
    <name evidence="8" type="ORF">EV699_1408</name>
</gene>
<feature type="transmembrane region" description="Helical" evidence="6">
    <location>
        <begin position="241"/>
        <end position="258"/>
    </location>
</feature>
<name>A0A4V2SBJ8_9GAMM</name>
<feature type="domain" description="EamA" evidence="7">
    <location>
        <begin position="9"/>
        <end position="136"/>
    </location>
</feature>
<evidence type="ECO:0000256" key="1">
    <source>
        <dbReference type="ARBA" id="ARBA00004141"/>
    </source>
</evidence>
<dbReference type="InterPro" id="IPR000620">
    <property type="entry name" value="EamA_dom"/>
</dbReference>
<feature type="transmembrane region" description="Helical" evidence="6">
    <location>
        <begin position="176"/>
        <end position="200"/>
    </location>
</feature>
<dbReference type="Gene3D" id="1.10.3730.20">
    <property type="match status" value="1"/>
</dbReference>
<comment type="caution">
    <text evidence="8">The sequence shown here is derived from an EMBL/GenBank/DDBJ whole genome shotgun (WGS) entry which is preliminary data.</text>
</comment>
<keyword evidence="3 6" id="KW-0812">Transmembrane</keyword>
<comment type="similarity">
    <text evidence="2">Belongs to the EamA transporter family.</text>
</comment>
<evidence type="ECO:0000256" key="6">
    <source>
        <dbReference type="SAM" id="Phobius"/>
    </source>
</evidence>